<keyword evidence="6" id="KW-1185">Reference proteome</keyword>
<dbReference type="PANTHER" id="PTHR45586:SF1">
    <property type="entry name" value="LIPOPOLYSACCHARIDE ASSEMBLY PROTEIN B"/>
    <property type="match status" value="1"/>
</dbReference>
<dbReference type="Gene3D" id="1.25.40.10">
    <property type="entry name" value="Tetratricopeptide repeat domain"/>
    <property type="match status" value="3"/>
</dbReference>
<keyword evidence="4" id="KW-0732">Signal</keyword>
<dbReference type="InterPro" id="IPR051012">
    <property type="entry name" value="CellSynth/LPSAsmb/PSIAsmb"/>
</dbReference>
<evidence type="ECO:0000313" key="6">
    <source>
        <dbReference type="Proteomes" id="UP000593892"/>
    </source>
</evidence>
<reference evidence="5 6" key="1">
    <citation type="submission" date="2020-10" db="EMBL/GenBank/DDBJ databases">
        <title>Complete genome sequence of Paludibaculum fermentans P105T, a facultatively anaerobic acidobacterium capable of dissimilatory Fe(III) reduction.</title>
        <authorList>
            <person name="Dedysh S.N."/>
            <person name="Beletsky A.V."/>
            <person name="Kulichevskaya I.S."/>
            <person name="Mardanov A.V."/>
            <person name="Ravin N.V."/>
        </authorList>
    </citation>
    <scope>NUCLEOTIDE SEQUENCE [LARGE SCALE GENOMIC DNA]</scope>
    <source>
        <strain evidence="5 6">P105</strain>
    </source>
</reference>
<feature type="signal peptide" evidence="4">
    <location>
        <begin position="1"/>
        <end position="18"/>
    </location>
</feature>
<sequence length="491" mass="53762">MRTAILCCTVVLAGSVFAQPPDPAELSRRARDHMAAGRYGAAVPYYEELVKAMPGNPGLRLNLAMALHLSGNDEKAVPQFELVLKQQPNTLPALMLLGASQMRLGHPDKAVGPLEKAMAQAPEDLEGRAMLADALIMLDRFGAAIPHLRKLAAATPQNPKPWYALGKAYEAVSQQAFDELEKKGLDSPWWLMLAAEVRLKLNRNTAAYALYKAVIEKQPQLRGAHAGLAEVYRRTNHPDWAQLELAKEKALPPQACTVPSSACEFARGRFEKALALASAGKTLESLYWQSKAANELARLSLSELEKLPPSVESHQVLAELYRNQGRNSDSLNEWRAALALSPGDPRLEMEVTSSLYVNRDYAAAERNARDMLARDPEVPELQFILGDSLVNQQHLEQALPALEKAVQLRRDYPAAHAVLGRVFLQLGRGNEAIPHLKAALPADTDGSLHFQLSRAYQDAGQAGEAAAVRKAYQEIRKSTAVAEIEIAPPQP</sequence>
<evidence type="ECO:0000256" key="4">
    <source>
        <dbReference type="SAM" id="SignalP"/>
    </source>
</evidence>
<keyword evidence="1" id="KW-0677">Repeat</keyword>
<dbReference type="SUPFAM" id="SSF48452">
    <property type="entry name" value="TPR-like"/>
    <property type="match status" value="2"/>
</dbReference>
<dbReference type="AlphaFoldDB" id="A0A7S7NK66"/>
<dbReference type="RefSeq" id="WP_194446800.1">
    <property type="nucleotide sequence ID" value="NZ_CP063849.1"/>
</dbReference>
<dbReference type="SMART" id="SM00028">
    <property type="entry name" value="TPR"/>
    <property type="match status" value="8"/>
</dbReference>
<name>A0A7S7NK66_PALFE</name>
<dbReference type="Proteomes" id="UP000593892">
    <property type="component" value="Chromosome"/>
</dbReference>
<accession>A0A7S7NK66</accession>
<feature type="repeat" description="TPR" evidence="3">
    <location>
        <begin position="379"/>
        <end position="412"/>
    </location>
</feature>
<dbReference type="KEGG" id="pfer:IRI77_20050"/>
<protein>
    <submittedName>
        <fullName evidence="5">Tetratricopeptide repeat protein</fullName>
    </submittedName>
</protein>
<feature type="chain" id="PRO_5033046630" evidence="4">
    <location>
        <begin position="19"/>
        <end position="491"/>
    </location>
</feature>
<evidence type="ECO:0000256" key="1">
    <source>
        <dbReference type="ARBA" id="ARBA00022737"/>
    </source>
</evidence>
<dbReference type="Pfam" id="PF14559">
    <property type="entry name" value="TPR_19"/>
    <property type="match status" value="2"/>
</dbReference>
<dbReference type="InterPro" id="IPR019734">
    <property type="entry name" value="TPR_rpt"/>
</dbReference>
<dbReference type="PROSITE" id="PS50005">
    <property type="entry name" value="TPR"/>
    <property type="match status" value="1"/>
</dbReference>
<organism evidence="5 6">
    <name type="scientific">Paludibaculum fermentans</name>
    <dbReference type="NCBI Taxonomy" id="1473598"/>
    <lineage>
        <taxon>Bacteria</taxon>
        <taxon>Pseudomonadati</taxon>
        <taxon>Acidobacteriota</taxon>
        <taxon>Terriglobia</taxon>
        <taxon>Bryobacterales</taxon>
        <taxon>Bryobacteraceae</taxon>
        <taxon>Paludibaculum</taxon>
    </lineage>
</organism>
<proteinExistence type="predicted"/>
<evidence type="ECO:0000313" key="5">
    <source>
        <dbReference type="EMBL" id="QOY85130.1"/>
    </source>
</evidence>
<evidence type="ECO:0000256" key="3">
    <source>
        <dbReference type="PROSITE-ProRule" id="PRU00339"/>
    </source>
</evidence>
<keyword evidence="2 3" id="KW-0802">TPR repeat</keyword>
<dbReference type="Pfam" id="PF13432">
    <property type="entry name" value="TPR_16"/>
    <property type="match status" value="1"/>
</dbReference>
<dbReference type="InterPro" id="IPR011990">
    <property type="entry name" value="TPR-like_helical_dom_sf"/>
</dbReference>
<evidence type="ECO:0000256" key="2">
    <source>
        <dbReference type="ARBA" id="ARBA00022803"/>
    </source>
</evidence>
<dbReference type="EMBL" id="CP063849">
    <property type="protein sequence ID" value="QOY85130.1"/>
    <property type="molecule type" value="Genomic_DNA"/>
</dbReference>
<dbReference type="PANTHER" id="PTHR45586">
    <property type="entry name" value="TPR REPEAT-CONTAINING PROTEIN PA4667"/>
    <property type="match status" value="1"/>
</dbReference>
<gene>
    <name evidence="5" type="ORF">IRI77_20050</name>
</gene>